<feature type="transmembrane region" description="Helical" evidence="5">
    <location>
        <begin position="55"/>
        <end position="81"/>
    </location>
</feature>
<feature type="transmembrane region" description="Helical" evidence="5">
    <location>
        <begin position="134"/>
        <end position="159"/>
    </location>
</feature>
<gene>
    <name evidence="7" type="ORF">IZO911_LOCUS83</name>
</gene>
<dbReference type="InterPro" id="IPR017452">
    <property type="entry name" value="GPCR_Rhodpsn_7TM"/>
</dbReference>
<dbReference type="Gene3D" id="1.20.1070.10">
    <property type="entry name" value="Rhodopsin 7-helix transmembrane proteins"/>
    <property type="match status" value="1"/>
</dbReference>
<evidence type="ECO:0000256" key="2">
    <source>
        <dbReference type="ARBA" id="ARBA00022692"/>
    </source>
</evidence>
<dbReference type="Pfam" id="PF00001">
    <property type="entry name" value="7tm_1"/>
    <property type="match status" value="1"/>
</dbReference>
<reference evidence="7" key="1">
    <citation type="submission" date="2021-02" db="EMBL/GenBank/DDBJ databases">
        <authorList>
            <person name="Nowell W R."/>
        </authorList>
    </citation>
    <scope>NUCLEOTIDE SEQUENCE</scope>
</reference>
<dbReference type="Proteomes" id="UP000663860">
    <property type="component" value="Unassembled WGS sequence"/>
</dbReference>
<feature type="transmembrane region" description="Helical" evidence="5">
    <location>
        <begin position="21"/>
        <end position="43"/>
    </location>
</feature>
<comment type="subcellular location">
    <subcellularLocation>
        <location evidence="1">Membrane</location>
    </subcellularLocation>
</comment>
<feature type="transmembrane region" description="Helical" evidence="5">
    <location>
        <begin position="196"/>
        <end position="215"/>
    </location>
</feature>
<feature type="transmembrane region" description="Helical" evidence="5">
    <location>
        <begin position="236"/>
        <end position="260"/>
    </location>
</feature>
<dbReference type="InterPro" id="IPR000276">
    <property type="entry name" value="GPCR_Rhodpsn"/>
</dbReference>
<evidence type="ECO:0000313" key="7">
    <source>
        <dbReference type="EMBL" id="CAF0711964.1"/>
    </source>
</evidence>
<proteinExistence type="predicted"/>
<evidence type="ECO:0000256" key="3">
    <source>
        <dbReference type="ARBA" id="ARBA00022989"/>
    </source>
</evidence>
<feature type="transmembrane region" description="Helical" evidence="5">
    <location>
        <begin position="93"/>
        <end position="113"/>
    </location>
</feature>
<comment type="caution">
    <text evidence="7">The sequence shown here is derived from an EMBL/GenBank/DDBJ whole genome shotgun (WGS) entry which is preliminary data.</text>
</comment>
<dbReference type="PROSITE" id="PS50262">
    <property type="entry name" value="G_PROTEIN_RECEP_F1_2"/>
    <property type="match status" value="1"/>
</dbReference>
<dbReference type="EMBL" id="CAJNOE010000001">
    <property type="protein sequence ID" value="CAF0711964.1"/>
    <property type="molecule type" value="Genomic_DNA"/>
</dbReference>
<dbReference type="SUPFAM" id="SSF81321">
    <property type="entry name" value="Family A G protein-coupled receptor-like"/>
    <property type="match status" value="1"/>
</dbReference>
<dbReference type="AlphaFoldDB" id="A0A813MDN3"/>
<feature type="transmembrane region" description="Helical" evidence="5">
    <location>
        <begin position="272"/>
        <end position="299"/>
    </location>
</feature>
<sequence length="323" mass="37873">MNTTDSEVSVDTQFLLHKIKFSILLILQIPAFILSILIFFFFIKHRTIREAPHNRALLILLIVNFIQLLFAIPLSLNFYAIGYVNPATPTFCTWWTFFAYTFYVTSEYLMATISVQRHLLVFNAHILRIRWKRILFHHLPLVFFLIYPATFYVYVVILFPCDGTQYDYTNNLCGFSNCYLIFNKFLGTFDWAFNNGLPMVINALANIMLIVRVIQQKRRQQRPVTWKQQRRMTVQLFCISSLYLVIWSPSLTVGLVQILGFPTFLADVQTEYFVFILDTICLFLPWICIGLLPELLVWIKVLSHCQQRHNAVGSVITRTQLNK</sequence>
<feature type="domain" description="G-protein coupled receptors family 1 profile" evidence="6">
    <location>
        <begin position="34"/>
        <end position="296"/>
    </location>
</feature>
<evidence type="ECO:0000256" key="5">
    <source>
        <dbReference type="SAM" id="Phobius"/>
    </source>
</evidence>
<keyword evidence="4 5" id="KW-0472">Membrane</keyword>
<evidence type="ECO:0000256" key="1">
    <source>
        <dbReference type="ARBA" id="ARBA00004370"/>
    </source>
</evidence>
<accession>A0A813MDN3</accession>
<name>A0A813MDN3_9BILA</name>
<evidence type="ECO:0000313" key="8">
    <source>
        <dbReference type="Proteomes" id="UP000663860"/>
    </source>
</evidence>
<evidence type="ECO:0000259" key="6">
    <source>
        <dbReference type="PROSITE" id="PS50262"/>
    </source>
</evidence>
<keyword evidence="3 5" id="KW-1133">Transmembrane helix</keyword>
<keyword evidence="2 5" id="KW-0812">Transmembrane</keyword>
<dbReference type="GO" id="GO:0004930">
    <property type="term" value="F:G protein-coupled receptor activity"/>
    <property type="evidence" value="ECO:0007669"/>
    <property type="project" value="InterPro"/>
</dbReference>
<protein>
    <recommendedName>
        <fullName evidence="6">G-protein coupled receptors family 1 profile domain-containing protein</fullName>
    </recommendedName>
</protein>
<dbReference type="GO" id="GO:0016020">
    <property type="term" value="C:membrane"/>
    <property type="evidence" value="ECO:0007669"/>
    <property type="project" value="UniProtKB-SubCell"/>
</dbReference>
<evidence type="ECO:0000256" key="4">
    <source>
        <dbReference type="ARBA" id="ARBA00023136"/>
    </source>
</evidence>
<organism evidence="7 8">
    <name type="scientific">Adineta steineri</name>
    <dbReference type="NCBI Taxonomy" id="433720"/>
    <lineage>
        <taxon>Eukaryota</taxon>
        <taxon>Metazoa</taxon>
        <taxon>Spiralia</taxon>
        <taxon>Gnathifera</taxon>
        <taxon>Rotifera</taxon>
        <taxon>Eurotatoria</taxon>
        <taxon>Bdelloidea</taxon>
        <taxon>Adinetida</taxon>
        <taxon>Adinetidae</taxon>
        <taxon>Adineta</taxon>
    </lineage>
</organism>